<keyword evidence="3" id="KW-0560">Oxidoreductase</keyword>
<comment type="caution">
    <text evidence="7">The sequence shown here is derived from an EMBL/GenBank/DDBJ whole genome shotgun (WGS) entry which is preliminary data.</text>
</comment>
<dbReference type="SUPFAM" id="SSF50129">
    <property type="entry name" value="GroES-like"/>
    <property type="match status" value="1"/>
</dbReference>
<dbReference type="InterPro" id="IPR013149">
    <property type="entry name" value="ADH-like_C"/>
</dbReference>
<reference evidence="7 8" key="1">
    <citation type="submission" date="2017-08" db="EMBL/GenBank/DDBJ databases">
        <title>Infants hospitalized years apart are colonized by the same room-sourced microbial strains.</title>
        <authorList>
            <person name="Brooks B."/>
            <person name="Olm M.R."/>
            <person name="Firek B.A."/>
            <person name="Baker R."/>
            <person name="Thomas B.C."/>
            <person name="Morowitz M.J."/>
            <person name="Banfield J.F."/>
        </authorList>
    </citation>
    <scope>NUCLEOTIDE SEQUENCE [LARGE SCALE GENOMIC DNA]</scope>
    <source>
        <strain evidence="7">S2_005_001_R1_22</strain>
    </source>
</reference>
<dbReference type="InterPro" id="IPR020843">
    <property type="entry name" value="ER"/>
</dbReference>
<dbReference type="PANTHER" id="PTHR43880:SF12">
    <property type="entry name" value="ALCOHOL DEHYDROGENASE CLASS-3"/>
    <property type="match status" value="1"/>
</dbReference>
<comment type="cofactor">
    <cofactor evidence="5">
        <name>Zn(2+)</name>
        <dbReference type="ChEBI" id="CHEBI:29105"/>
    </cofactor>
</comment>
<dbReference type="CDD" id="cd08278">
    <property type="entry name" value="benzyl_alcohol_DH"/>
    <property type="match status" value="1"/>
</dbReference>
<dbReference type="Pfam" id="PF08240">
    <property type="entry name" value="ADH_N"/>
    <property type="match status" value="1"/>
</dbReference>
<dbReference type="GO" id="GO:0051903">
    <property type="term" value="F:S-(hydroxymethyl)glutathione dehydrogenase [NAD(P)+] activity"/>
    <property type="evidence" value="ECO:0007669"/>
    <property type="project" value="TreeGrafter"/>
</dbReference>
<evidence type="ECO:0000256" key="2">
    <source>
        <dbReference type="ARBA" id="ARBA00022833"/>
    </source>
</evidence>
<dbReference type="PANTHER" id="PTHR43880">
    <property type="entry name" value="ALCOHOL DEHYDROGENASE"/>
    <property type="match status" value="1"/>
</dbReference>
<evidence type="ECO:0000256" key="4">
    <source>
        <dbReference type="ARBA" id="ARBA00023027"/>
    </source>
</evidence>
<keyword evidence="1 5" id="KW-0479">Metal-binding</keyword>
<evidence type="ECO:0000256" key="1">
    <source>
        <dbReference type="ARBA" id="ARBA00022723"/>
    </source>
</evidence>
<dbReference type="EMBL" id="QFQI01000008">
    <property type="protein sequence ID" value="PZQ59741.1"/>
    <property type="molecule type" value="Genomic_DNA"/>
</dbReference>
<dbReference type="PROSITE" id="PS00059">
    <property type="entry name" value="ADH_ZINC"/>
    <property type="match status" value="1"/>
</dbReference>
<protein>
    <submittedName>
        <fullName evidence="7">NAD(P)-dependent alcohol dehydrogenase</fullName>
    </submittedName>
</protein>
<evidence type="ECO:0000256" key="3">
    <source>
        <dbReference type="ARBA" id="ARBA00023002"/>
    </source>
</evidence>
<sequence length="369" mass="37707">MQTTAAVAREPRGAFTIETVELAEPRAGEVRVAIAGVGLCHTDLVFRDQFAPYPLPAVLGHEGAGVIEAVGAGVDGLAIGDRVVLGFSSCGHCDRCDEHLPSYCRDFPALNYAGARLEDGSTAYTAPGGTPIASHFFGQSSFAAHAVVRARNVVKVDDPDAPLAILGPLGCGFQTGAGAVMRSMACRAGSSIAIVGGGPVGLAAVMGAMIQRCATIIVVEPVAARRALALDLGATQVVDPAAGDVTAAIRDLLPGGVDFALDTSGRVAAIEAALGALAPRGMLGLVGVPPGAGDALTINIAGMITYGQRVIGIMEGDSDPQTFIPELIAAHRAGRFPFDRLVRTFPLARINDAIDAQGRGECVKVVLIP</sequence>
<keyword evidence="4" id="KW-0520">NAD</keyword>
<comment type="similarity">
    <text evidence="5">Belongs to the zinc-containing alcohol dehydrogenase family.</text>
</comment>
<proteinExistence type="inferred from homology"/>
<evidence type="ECO:0000259" key="6">
    <source>
        <dbReference type="SMART" id="SM00829"/>
    </source>
</evidence>
<dbReference type="GO" id="GO:0046294">
    <property type="term" value="P:formaldehyde catabolic process"/>
    <property type="evidence" value="ECO:0007669"/>
    <property type="project" value="TreeGrafter"/>
</dbReference>
<dbReference type="InterPro" id="IPR002328">
    <property type="entry name" value="ADH_Zn_CS"/>
</dbReference>
<dbReference type="InterPro" id="IPR013154">
    <property type="entry name" value="ADH-like_N"/>
</dbReference>
<gene>
    <name evidence="7" type="ORF">DI544_11280</name>
</gene>
<dbReference type="InterPro" id="IPR036291">
    <property type="entry name" value="NAD(P)-bd_dom_sf"/>
</dbReference>
<evidence type="ECO:0000313" key="8">
    <source>
        <dbReference type="Proteomes" id="UP000249229"/>
    </source>
</evidence>
<evidence type="ECO:0000256" key="5">
    <source>
        <dbReference type="RuleBase" id="RU361277"/>
    </source>
</evidence>
<dbReference type="Pfam" id="PF00107">
    <property type="entry name" value="ADH_zinc_N"/>
    <property type="match status" value="1"/>
</dbReference>
<dbReference type="Gene3D" id="3.40.50.720">
    <property type="entry name" value="NAD(P)-binding Rossmann-like Domain"/>
    <property type="match status" value="1"/>
</dbReference>
<dbReference type="SUPFAM" id="SSF51735">
    <property type="entry name" value="NAD(P)-binding Rossmann-fold domains"/>
    <property type="match status" value="1"/>
</dbReference>
<evidence type="ECO:0000313" key="7">
    <source>
        <dbReference type="EMBL" id="PZQ59741.1"/>
    </source>
</evidence>
<dbReference type="InterPro" id="IPR011032">
    <property type="entry name" value="GroES-like_sf"/>
</dbReference>
<dbReference type="Proteomes" id="UP000249229">
    <property type="component" value="Unassembled WGS sequence"/>
</dbReference>
<dbReference type="AlphaFoldDB" id="A0A2W5P1Q4"/>
<feature type="domain" description="Enoyl reductase (ER)" evidence="6">
    <location>
        <begin position="13"/>
        <end position="367"/>
    </location>
</feature>
<keyword evidence="2 5" id="KW-0862">Zinc</keyword>
<dbReference type="GO" id="GO:0008270">
    <property type="term" value="F:zinc ion binding"/>
    <property type="evidence" value="ECO:0007669"/>
    <property type="project" value="InterPro"/>
</dbReference>
<dbReference type="SMART" id="SM00829">
    <property type="entry name" value="PKS_ER"/>
    <property type="match status" value="1"/>
</dbReference>
<dbReference type="GO" id="GO:0005829">
    <property type="term" value="C:cytosol"/>
    <property type="evidence" value="ECO:0007669"/>
    <property type="project" value="TreeGrafter"/>
</dbReference>
<dbReference type="Gene3D" id="3.90.180.10">
    <property type="entry name" value="Medium-chain alcohol dehydrogenases, catalytic domain"/>
    <property type="match status" value="1"/>
</dbReference>
<name>A0A2W5P1Q4_9SPHN</name>
<organism evidence="7 8">
    <name type="scientific">Sphingomonas taxi</name>
    <dbReference type="NCBI Taxonomy" id="1549858"/>
    <lineage>
        <taxon>Bacteria</taxon>
        <taxon>Pseudomonadati</taxon>
        <taxon>Pseudomonadota</taxon>
        <taxon>Alphaproteobacteria</taxon>
        <taxon>Sphingomonadales</taxon>
        <taxon>Sphingomonadaceae</taxon>
        <taxon>Sphingomonas</taxon>
    </lineage>
</organism>
<accession>A0A2W5P1Q4</accession>